<dbReference type="EMBL" id="MN739997">
    <property type="protein sequence ID" value="QHT82259.1"/>
    <property type="molecule type" value="Genomic_DNA"/>
</dbReference>
<dbReference type="SUPFAM" id="SSF49899">
    <property type="entry name" value="Concanavalin A-like lectins/glucanases"/>
    <property type="match status" value="1"/>
</dbReference>
<keyword evidence="1" id="KW-1133">Transmembrane helix</keyword>
<dbReference type="AlphaFoldDB" id="A0A6C0HP44"/>
<keyword evidence="1" id="KW-0812">Transmembrane</keyword>
<protein>
    <recommendedName>
        <fullName evidence="3">LamG-like jellyroll fold domain-containing protein</fullName>
    </recommendedName>
</protein>
<name>A0A6C0HP44_9ZZZZ</name>
<dbReference type="Gene3D" id="2.60.120.200">
    <property type="match status" value="1"/>
</dbReference>
<evidence type="ECO:0000313" key="2">
    <source>
        <dbReference type="EMBL" id="QHT82259.1"/>
    </source>
</evidence>
<dbReference type="Pfam" id="PF13385">
    <property type="entry name" value="Laminin_G_3"/>
    <property type="match status" value="1"/>
</dbReference>
<evidence type="ECO:0000256" key="1">
    <source>
        <dbReference type="SAM" id="Phobius"/>
    </source>
</evidence>
<evidence type="ECO:0008006" key="3">
    <source>
        <dbReference type="Google" id="ProtNLM"/>
    </source>
</evidence>
<keyword evidence="1" id="KW-0472">Membrane</keyword>
<reference evidence="2" key="1">
    <citation type="journal article" date="2020" name="Nature">
        <title>Giant virus diversity and host interactions through global metagenomics.</title>
        <authorList>
            <person name="Schulz F."/>
            <person name="Roux S."/>
            <person name="Paez-Espino D."/>
            <person name="Jungbluth S."/>
            <person name="Walsh D.A."/>
            <person name="Denef V.J."/>
            <person name="McMahon K.D."/>
            <person name="Konstantinidis K.T."/>
            <person name="Eloe-Fadrosh E.A."/>
            <person name="Kyrpides N.C."/>
            <person name="Woyke T."/>
        </authorList>
    </citation>
    <scope>NUCLEOTIDE SEQUENCE</scope>
    <source>
        <strain evidence="2">GVMAG-M-3300023184-161</strain>
    </source>
</reference>
<accession>A0A6C0HP44</accession>
<feature type="transmembrane region" description="Helical" evidence="1">
    <location>
        <begin position="43"/>
        <end position="68"/>
    </location>
</feature>
<dbReference type="InterPro" id="IPR013320">
    <property type="entry name" value="ConA-like_dom_sf"/>
</dbReference>
<organism evidence="2">
    <name type="scientific">viral metagenome</name>
    <dbReference type="NCBI Taxonomy" id="1070528"/>
    <lineage>
        <taxon>unclassified sequences</taxon>
        <taxon>metagenomes</taxon>
        <taxon>organismal metagenomes</taxon>
    </lineage>
</organism>
<sequence>MSTSQPSFTDKYFKGPFNSLKQSTVSSNASSSFIDSNSLVSKFVFLIIVLIVFVLTLQLCSRFLVWLFSPSKSPTLINGMIDAKQMMQIPQNPTVKGAIPILRSVNDTNGLEFTWSVWIYVDDITYNDDNYRHIFHKGNDGVNVSGGPMTGMNHPNNGPGLYIAPKTNSLVVVMSTFENPAEEMTISDLPLNNWVNVIIRVSNQTQLDVYINGVLTKRRNLTSVPKQNYGDVYVSMNGGFSGFTSSLKYFNTAIGTYDIQSIVDSGPNTSIIGSSNVESTDRQYLSSRWYYNQSH</sequence>
<proteinExistence type="predicted"/>